<dbReference type="GO" id="GO:0016020">
    <property type="term" value="C:membrane"/>
    <property type="evidence" value="ECO:0007669"/>
    <property type="project" value="TreeGrafter"/>
</dbReference>
<feature type="domain" description="CRAL-TRIO" evidence="1">
    <location>
        <begin position="107"/>
        <end position="268"/>
    </location>
</feature>
<evidence type="ECO:0000313" key="2">
    <source>
        <dbReference type="EMBL" id="KFM57264.1"/>
    </source>
</evidence>
<organism evidence="2 3">
    <name type="scientific">Stegodyphus mimosarum</name>
    <name type="common">African social velvet spider</name>
    <dbReference type="NCBI Taxonomy" id="407821"/>
    <lineage>
        <taxon>Eukaryota</taxon>
        <taxon>Metazoa</taxon>
        <taxon>Ecdysozoa</taxon>
        <taxon>Arthropoda</taxon>
        <taxon>Chelicerata</taxon>
        <taxon>Arachnida</taxon>
        <taxon>Araneae</taxon>
        <taxon>Araneomorphae</taxon>
        <taxon>Entelegynae</taxon>
        <taxon>Eresoidea</taxon>
        <taxon>Eresidae</taxon>
        <taxon>Stegodyphus</taxon>
    </lineage>
</organism>
<dbReference type="AlphaFoldDB" id="A0A087SWM5"/>
<dbReference type="InterPro" id="IPR011074">
    <property type="entry name" value="CRAL/TRIO_N_dom"/>
</dbReference>
<dbReference type="SMART" id="SM01100">
    <property type="entry name" value="CRAL_TRIO_N"/>
    <property type="match status" value="1"/>
</dbReference>
<dbReference type="OrthoDB" id="75724at2759"/>
<dbReference type="InterPro" id="IPR001251">
    <property type="entry name" value="CRAL-TRIO_dom"/>
</dbReference>
<proteinExistence type="predicted"/>
<evidence type="ECO:0000313" key="3">
    <source>
        <dbReference type="Proteomes" id="UP000054359"/>
    </source>
</evidence>
<dbReference type="Gene3D" id="1.10.8.20">
    <property type="entry name" value="N-terminal domain of phosphatidylinositol transfer protein sec14p"/>
    <property type="match status" value="1"/>
</dbReference>
<dbReference type="SUPFAM" id="SSF52087">
    <property type="entry name" value="CRAL/TRIO domain"/>
    <property type="match status" value="1"/>
</dbReference>
<sequence>MESRYHEIMKTKPHLPFRLGYITEDMIEKARKELGETEEVKRNAIIEMRKLIQAEPKFVCRTDDAYLLQYLRARKFNVKKAFTLLQNTYLTKQDYLEIYDEFDVTIVRKIFQTLGITCFPYRDEQGCPVMLIRWGKWDTEEFTIQQVFSGLTAAILFCIDDPATQICGIHIILDVQGSKVKHLRYLTPRYLHLFSRALRNCLPVRFKRIHIYNESIIFQYGWSMVKIFLSEKIKNRIHLHGDSLKSMHKFLPKAILPSEYGGNYDNFTSDFFFPNEIESYYEQFVELLKNGYQK</sequence>
<dbReference type="OMA" id="EALHTHI"/>
<dbReference type="PRINTS" id="PR00180">
    <property type="entry name" value="CRETINALDHBP"/>
</dbReference>
<dbReference type="PANTHER" id="PTHR10174">
    <property type="entry name" value="ALPHA-TOCOPHEROL TRANSFER PROTEIN-RELATED"/>
    <property type="match status" value="1"/>
</dbReference>
<dbReference type="Pfam" id="PF00650">
    <property type="entry name" value="CRAL_TRIO"/>
    <property type="match status" value="1"/>
</dbReference>
<evidence type="ECO:0000259" key="1">
    <source>
        <dbReference type="PROSITE" id="PS50191"/>
    </source>
</evidence>
<accession>A0A087SWM5</accession>
<dbReference type="Proteomes" id="UP000054359">
    <property type="component" value="Unassembled WGS sequence"/>
</dbReference>
<dbReference type="GO" id="GO:1902936">
    <property type="term" value="F:phosphatidylinositol bisphosphate binding"/>
    <property type="evidence" value="ECO:0007669"/>
    <property type="project" value="TreeGrafter"/>
</dbReference>
<dbReference type="InterPro" id="IPR036273">
    <property type="entry name" value="CRAL/TRIO_N_dom_sf"/>
</dbReference>
<dbReference type="Gene3D" id="3.40.525.10">
    <property type="entry name" value="CRAL-TRIO lipid binding domain"/>
    <property type="match status" value="1"/>
</dbReference>
<dbReference type="PROSITE" id="PS50191">
    <property type="entry name" value="CRAL_TRIO"/>
    <property type="match status" value="1"/>
</dbReference>
<dbReference type="PANTHER" id="PTHR10174:SF130">
    <property type="entry name" value="ALPHA-TOCOPHEROL TRANSFER PROTEIN-LIKE"/>
    <property type="match status" value="1"/>
</dbReference>
<dbReference type="Gene3D" id="1.20.5.1200">
    <property type="entry name" value="Alpha-tocopherol transfer"/>
    <property type="match status" value="1"/>
</dbReference>
<reference evidence="2 3" key="1">
    <citation type="submission" date="2013-11" db="EMBL/GenBank/DDBJ databases">
        <title>Genome sequencing of Stegodyphus mimosarum.</title>
        <authorList>
            <person name="Bechsgaard J."/>
        </authorList>
    </citation>
    <scope>NUCLEOTIDE SEQUENCE [LARGE SCALE GENOMIC DNA]</scope>
</reference>
<protein>
    <submittedName>
        <fullName evidence="2">Alpha-tocopherol transfer protein-like protein</fullName>
    </submittedName>
</protein>
<feature type="non-terminal residue" evidence="2">
    <location>
        <position position="294"/>
    </location>
</feature>
<dbReference type="EMBL" id="KK112290">
    <property type="protein sequence ID" value="KFM57264.1"/>
    <property type="molecule type" value="Genomic_DNA"/>
</dbReference>
<dbReference type="SUPFAM" id="SSF46938">
    <property type="entry name" value="CRAL/TRIO N-terminal domain"/>
    <property type="match status" value="1"/>
</dbReference>
<dbReference type="CDD" id="cd00170">
    <property type="entry name" value="SEC14"/>
    <property type="match status" value="1"/>
</dbReference>
<name>A0A087SWM5_STEMI</name>
<dbReference type="SMART" id="SM00516">
    <property type="entry name" value="SEC14"/>
    <property type="match status" value="1"/>
</dbReference>
<keyword evidence="3" id="KW-1185">Reference proteome</keyword>
<dbReference type="STRING" id="407821.A0A087SWM5"/>
<gene>
    <name evidence="2" type="ORF">X975_13112</name>
</gene>
<dbReference type="InterPro" id="IPR036865">
    <property type="entry name" value="CRAL-TRIO_dom_sf"/>
</dbReference>
<dbReference type="Pfam" id="PF03765">
    <property type="entry name" value="CRAL_TRIO_N"/>
    <property type="match status" value="1"/>
</dbReference>